<dbReference type="Proteomes" id="UP000008372">
    <property type="component" value="Unassembled WGS sequence"/>
</dbReference>
<evidence type="ECO:0008006" key="3">
    <source>
        <dbReference type="Google" id="ProtNLM"/>
    </source>
</evidence>
<name>A0ABQ0I533_9ALTE</name>
<reference evidence="1 2" key="1">
    <citation type="journal article" date="2014" name="Environ. Microbiol.">
        <title>Comparative genomics of the marine bacterial genus Glaciecola reveals the high degree of genomic diversity and genomic characteristic for cold adaptation.</title>
        <authorList>
            <person name="Qin Q.L."/>
            <person name="Xie B.B."/>
            <person name="Yu Y."/>
            <person name="Shu Y.L."/>
            <person name="Rong J.C."/>
            <person name="Zhang Y.J."/>
            <person name="Zhao D.L."/>
            <person name="Chen X.L."/>
            <person name="Zhang X.Y."/>
            <person name="Chen B."/>
            <person name="Zhou B.C."/>
            <person name="Zhang Y.Z."/>
        </authorList>
    </citation>
    <scope>NUCLEOTIDE SEQUENCE [LARGE SCALE GENOMIC DNA]</scope>
    <source>
        <strain evidence="1 2">NO2</strain>
    </source>
</reference>
<protein>
    <recommendedName>
        <fullName evidence="3">Antitoxin Xre/MbcA/ParS-like toxin-binding domain-containing protein</fullName>
    </recommendedName>
</protein>
<proteinExistence type="predicted"/>
<organism evidence="1 2">
    <name type="scientific">Paraglaciecola agarilytica NO2</name>
    <dbReference type="NCBI Taxonomy" id="1125747"/>
    <lineage>
        <taxon>Bacteria</taxon>
        <taxon>Pseudomonadati</taxon>
        <taxon>Pseudomonadota</taxon>
        <taxon>Gammaproteobacteria</taxon>
        <taxon>Alteromonadales</taxon>
        <taxon>Alteromonadaceae</taxon>
        <taxon>Paraglaciecola</taxon>
    </lineage>
</organism>
<evidence type="ECO:0000313" key="2">
    <source>
        <dbReference type="Proteomes" id="UP000008372"/>
    </source>
</evidence>
<dbReference type="RefSeq" id="WP_008303187.1">
    <property type="nucleotide sequence ID" value="NZ_BAEK01000027.1"/>
</dbReference>
<sequence>MIPPVRNGHHKSKCLVKKNAIGQLFIELPESERLALEISEGDGLNFDPEYGFVIVRKIEKVTGSPEEEVILKLVEKWCNSKDEALDWYRNTHIPAFEMTAEQAILLGEFQAFISYLSGIEKGGYA</sequence>
<dbReference type="EMBL" id="BAEK01000027">
    <property type="protein sequence ID" value="GAC04460.1"/>
    <property type="molecule type" value="Genomic_DNA"/>
</dbReference>
<evidence type="ECO:0000313" key="1">
    <source>
        <dbReference type="EMBL" id="GAC04460.1"/>
    </source>
</evidence>
<comment type="caution">
    <text evidence="1">The sequence shown here is derived from an EMBL/GenBank/DDBJ whole genome shotgun (WGS) entry which is preliminary data.</text>
</comment>
<accession>A0ABQ0I533</accession>
<keyword evidence="2" id="KW-1185">Reference proteome</keyword>
<gene>
    <name evidence="1" type="ORF">GAGA_1604</name>
</gene>